<sequence length="50" mass="5397">MELADTQVTSNADGKNKIVVEAGRAKGEHALHCLQRSTQNASRMPASFRA</sequence>
<dbReference type="Proteomes" id="UP000006365">
    <property type="component" value="Chromosome"/>
</dbReference>
<evidence type="ECO:0000313" key="2">
    <source>
        <dbReference type="Proteomes" id="UP000006365"/>
    </source>
</evidence>
<dbReference type="KEGG" id="dpr:Despr_1393"/>
<gene>
    <name evidence="1" type="ordered locus">Despr_1393</name>
</gene>
<dbReference type="EMBL" id="CP002364">
    <property type="protein sequence ID" value="ADW17556.1"/>
    <property type="molecule type" value="Genomic_DNA"/>
</dbReference>
<proteinExistence type="predicted"/>
<protein>
    <submittedName>
        <fullName evidence="1">Uncharacterized protein</fullName>
    </submittedName>
</protein>
<dbReference type="AlphaFoldDB" id="A0A7U3YLE8"/>
<name>A0A7U3YLE8_DESPD</name>
<reference evidence="1 2" key="1">
    <citation type="journal article" date="2011" name="Stand. Genomic Sci.">
        <title>Complete genome sequence of Desulfobulbus propionicus type strain (1pr3).</title>
        <authorList>
            <person name="Pagani I."/>
            <person name="Lapidus A."/>
            <person name="Nolan M."/>
            <person name="Lucas S."/>
            <person name="Hammon N."/>
            <person name="Deshpande S."/>
            <person name="Cheng J.F."/>
            <person name="Chertkov O."/>
            <person name="Davenport K."/>
            <person name="Tapia R."/>
            <person name="Han C."/>
            <person name="Goodwin L."/>
            <person name="Pitluck S."/>
            <person name="Liolios K."/>
            <person name="Mavromatis K."/>
            <person name="Ivanova N."/>
            <person name="Mikhailova N."/>
            <person name="Pati A."/>
            <person name="Chen A."/>
            <person name="Palaniappan K."/>
            <person name="Land M."/>
            <person name="Hauser L."/>
            <person name="Chang Y.J."/>
            <person name="Jeffries C.D."/>
            <person name="Detter J.C."/>
            <person name="Brambilla E."/>
            <person name="Kannan K.P."/>
            <person name="Djao O.D."/>
            <person name="Rohde M."/>
            <person name="Pukall R."/>
            <person name="Spring S."/>
            <person name="Goker M."/>
            <person name="Sikorski J."/>
            <person name="Woyke T."/>
            <person name="Bristow J."/>
            <person name="Eisen J.A."/>
            <person name="Markowitz V."/>
            <person name="Hugenholtz P."/>
            <person name="Kyrpides N.C."/>
            <person name="Klenk H.P."/>
        </authorList>
    </citation>
    <scope>NUCLEOTIDE SEQUENCE [LARGE SCALE GENOMIC DNA]</scope>
    <source>
        <strain evidence="2">ATCC 33891 / DSM 2032 / 1pr3</strain>
    </source>
</reference>
<evidence type="ECO:0000313" key="1">
    <source>
        <dbReference type="EMBL" id="ADW17556.1"/>
    </source>
</evidence>
<accession>A0A7U3YLE8</accession>
<keyword evidence="2" id="KW-1185">Reference proteome</keyword>
<organism evidence="1 2">
    <name type="scientific">Desulfobulbus propionicus (strain ATCC 33891 / DSM 2032 / VKM B-1956 / 1pr3)</name>
    <dbReference type="NCBI Taxonomy" id="577650"/>
    <lineage>
        <taxon>Bacteria</taxon>
        <taxon>Pseudomonadati</taxon>
        <taxon>Thermodesulfobacteriota</taxon>
        <taxon>Desulfobulbia</taxon>
        <taxon>Desulfobulbales</taxon>
        <taxon>Desulfobulbaceae</taxon>
        <taxon>Desulfobulbus</taxon>
    </lineage>
</organism>